<dbReference type="EMBL" id="KI667004">
    <property type="protein sequence ID" value="ETN71747.1"/>
    <property type="molecule type" value="Genomic_DNA"/>
</dbReference>
<sequence>TGKEEENSEDSVEVVAPPTPRLVRFRKKGEQSNFVAPTPTTSATIPEPRRSPRARDRAAESSLSSQAQFARRKRRTLLVLFDWMYDLCSRTLFWLISETPSVAARDRRRAAVKAHSGEKSARLPSGEVIPGLSVRRAPLGVESNVPSGDSNGTPTGNSRKSALAYFLIF</sequence>
<accession>W2SSS8</accession>
<feature type="region of interest" description="Disordered" evidence="1">
    <location>
        <begin position="1"/>
        <end position="65"/>
    </location>
</feature>
<gene>
    <name evidence="2" type="ORF">NECAME_14106</name>
</gene>
<evidence type="ECO:0000313" key="3">
    <source>
        <dbReference type="Proteomes" id="UP000053676"/>
    </source>
</evidence>
<protein>
    <submittedName>
        <fullName evidence="2">Uncharacterized protein</fullName>
    </submittedName>
</protein>
<feature type="compositionally biased region" description="Acidic residues" evidence="1">
    <location>
        <begin position="1"/>
        <end position="12"/>
    </location>
</feature>
<feature type="non-terminal residue" evidence="2">
    <location>
        <position position="1"/>
    </location>
</feature>
<keyword evidence="3" id="KW-1185">Reference proteome</keyword>
<feature type="compositionally biased region" description="Polar residues" evidence="1">
    <location>
        <begin position="31"/>
        <end position="44"/>
    </location>
</feature>
<proteinExistence type="predicted"/>
<dbReference type="Proteomes" id="UP000053676">
    <property type="component" value="Unassembled WGS sequence"/>
</dbReference>
<dbReference type="AlphaFoldDB" id="W2SSS8"/>
<evidence type="ECO:0000256" key="1">
    <source>
        <dbReference type="SAM" id="MobiDB-lite"/>
    </source>
</evidence>
<name>W2SSS8_NECAM</name>
<dbReference type="STRING" id="51031.W2SSS8"/>
<dbReference type="KEGG" id="nai:NECAME_14106"/>
<organism evidence="2 3">
    <name type="scientific">Necator americanus</name>
    <name type="common">Human hookworm</name>
    <dbReference type="NCBI Taxonomy" id="51031"/>
    <lineage>
        <taxon>Eukaryota</taxon>
        <taxon>Metazoa</taxon>
        <taxon>Ecdysozoa</taxon>
        <taxon>Nematoda</taxon>
        <taxon>Chromadorea</taxon>
        <taxon>Rhabditida</taxon>
        <taxon>Rhabditina</taxon>
        <taxon>Rhabditomorpha</taxon>
        <taxon>Strongyloidea</taxon>
        <taxon>Ancylostomatidae</taxon>
        <taxon>Bunostominae</taxon>
        <taxon>Necator</taxon>
    </lineage>
</organism>
<reference evidence="3" key="1">
    <citation type="journal article" date="2014" name="Nat. Genet.">
        <title>Genome of the human hookworm Necator americanus.</title>
        <authorList>
            <person name="Tang Y.T."/>
            <person name="Gao X."/>
            <person name="Rosa B.A."/>
            <person name="Abubucker S."/>
            <person name="Hallsworth-Pepin K."/>
            <person name="Martin J."/>
            <person name="Tyagi R."/>
            <person name="Heizer E."/>
            <person name="Zhang X."/>
            <person name="Bhonagiri-Palsikar V."/>
            <person name="Minx P."/>
            <person name="Warren W.C."/>
            <person name="Wang Q."/>
            <person name="Zhan B."/>
            <person name="Hotez P.J."/>
            <person name="Sternberg P.W."/>
            <person name="Dougall A."/>
            <person name="Gaze S.T."/>
            <person name="Mulvenna J."/>
            <person name="Sotillo J."/>
            <person name="Ranganathan S."/>
            <person name="Rabelo E.M."/>
            <person name="Wilson R.K."/>
            <person name="Felgner P.L."/>
            <person name="Bethony J."/>
            <person name="Hawdon J.M."/>
            <person name="Gasser R.B."/>
            <person name="Loukas A."/>
            <person name="Mitreva M."/>
        </authorList>
    </citation>
    <scope>NUCLEOTIDE SEQUENCE [LARGE SCALE GENOMIC DNA]</scope>
</reference>
<evidence type="ECO:0000313" key="2">
    <source>
        <dbReference type="EMBL" id="ETN71747.1"/>
    </source>
</evidence>
<feature type="compositionally biased region" description="Basic and acidic residues" evidence="1">
    <location>
        <begin position="47"/>
        <end position="59"/>
    </location>
</feature>